<evidence type="ECO:0000256" key="10">
    <source>
        <dbReference type="PROSITE-ProRule" id="PRU10040"/>
    </source>
</evidence>
<dbReference type="AlphaFoldDB" id="A0AB34KP61"/>
<gene>
    <name evidence="13" type="ORF">WHR41_04068</name>
</gene>
<dbReference type="InterPro" id="IPR011050">
    <property type="entry name" value="Pectin_lyase_fold/virulence"/>
</dbReference>
<evidence type="ECO:0000256" key="11">
    <source>
        <dbReference type="RuleBase" id="RU000589"/>
    </source>
</evidence>
<dbReference type="PANTHER" id="PTHR31321:SF127">
    <property type="entry name" value="PECTINESTERASE"/>
    <property type="match status" value="1"/>
</dbReference>
<comment type="pathway">
    <text evidence="2 11">Glycan metabolism; pectin degradation; 2-dehydro-3-deoxy-D-gluconate from pectin: step 1/5.</text>
</comment>
<evidence type="ECO:0000256" key="2">
    <source>
        <dbReference type="ARBA" id="ARBA00005184"/>
    </source>
</evidence>
<dbReference type="GO" id="GO:0045490">
    <property type="term" value="P:pectin catabolic process"/>
    <property type="evidence" value="ECO:0007669"/>
    <property type="project" value="UniProtKB-UniRule"/>
</dbReference>
<evidence type="ECO:0000256" key="8">
    <source>
        <dbReference type="ARBA" id="ARBA00023085"/>
    </source>
</evidence>
<dbReference type="InterPro" id="IPR012334">
    <property type="entry name" value="Pectin_lyas_fold"/>
</dbReference>
<comment type="subcellular location">
    <subcellularLocation>
        <location evidence="1 11">Secreted</location>
    </subcellularLocation>
</comment>
<keyword evidence="7 11" id="KW-0378">Hydrolase</keyword>
<dbReference type="GeneID" id="96005512"/>
<evidence type="ECO:0000256" key="5">
    <source>
        <dbReference type="ARBA" id="ARBA00022525"/>
    </source>
</evidence>
<dbReference type="InterPro" id="IPR033131">
    <property type="entry name" value="Pectinesterase_Asp_AS"/>
</dbReference>
<keyword evidence="5 11" id="KW-0964">Secreted</keyword>
<evidence type="ECO:0000256" key="9">
    <source>
        <dbReference type="ARBA" id="ARBA00047928"/>
    </source>
</evidence>
<keyword evidence="14" id="KW-1185">Reference proteome</keyword>
<dbReference type="Proteomes" id="UP000803884">
    <property type="component" value="Unassembled WGS sequence"/>
</dbReference>
<proteinExistence type="inferred from homology"/>
<dbReference type="EMBL" id="JAAQHG020000012">
    <property type="protein sequence ID" value="KAL1586839.1"/>
    <property type="molecule type" value="Genomic_DNA"/>
</dbReference>
<evidence type="ECO:0000256" key="1">
    <source>
        <dbReference type="ARBA" id="ARBA00004613"/>
    </source>
</evidence>
<reference evidence="13 14" key="1">
    <citation type="journal article" date="2020" name="Microbiol. Resour. Announc.">
        <title>Draft Genome Sequence of a Cladosporium Species Isolated from the Mesophotic Ascidian Didemnum maculosum.</title>
        <authorList>
            <person name="Gioti A."/>
            <person name="Siaperas R."/>
            <person name="Nikolaivits E."/>
            <person name="Le Goff G."/>
            <person name="Ouazzani J."/>
            <person name="Kotoulas G."/>
            <person name="Topakas E."/>
        </authorList>
    </citation>
    <scope>NUCLEOTIDE SEQUENCE [LARGE SCALE GENOMIC DNA]</scope>
    <source>
        <strain evidence="13 14">TM138-S3</strain>
    </source>
</reference>
<keyword evidence="8 11" id="KW-0063">Aspartyl esterase</keyword>
<dbReference type="GO" id="GO:0005576">
    <property type="term" value="C:extracellular region"/>
    <property type="evidence" value="ECO:0007669"/>
    <property type="project" value="UniProtKB-SubCell"/>
</dbReference>
<dbReference type="RefSeq" id="XP_069229944.1">
    <property type="nucleotide sequence ID" value="XM_069372674.1"/>
</dbReference>
<feature type="domain" description="Pectinesterase catalytic" evidence="12">
    <location>
        <begin position="33"/>
        <end position="294"/>
    </location>
</feature>
<dbReference type="FunFam" id="2.160.20.10:FF:000014">
    <property type="entry name" value="Pectinesterase"/>
    <property type="match status" value="1"/>
</dbReference>
<dbReference type="PROSITE" id="PS00503">
    <property type="entry name" value="PECTINESTERASE_2"/>
    <property type="match status" value="1"/>
</dbReference>
<comment type="caution">
    <text evidence="13">The sequence shown here is derived from an EMBL/GenBank/DDBJ whole genome shotgun (WGS) entry which is preliminary data.</text>
</comment>
<dbReference type="EC" id="3.1.1.11" evidence="4 11"/>
<feature type="chain" id="PRO_5044041957" description="Pectinesterase" evidence="11">
    <location>
        <begin position="17"/>
        <end position="328"/>
    </location>
</feature>
<keyword evidence="11" id="KW-0961">Cell wall biogenesis/degradation</keyword>
<dbReference type="GO" id="GO:0042545">
    <property type="term" value="P:cell wall modification"/>
    <property type="evidence" value="ECO:0007669"/>
    <property type="project" value="UniProtKB-UniRule"/>
</dbReference>
<sequence>MKLITLFLSLVSLTLAARRLKPPTGALVVGSGKQFATISSAVAALSNTTTAEQTIFIHPGTYAEQVFIPKLAGPLTVYGSTKDDKNHAANTVTIVAAESQKTQPNNDLTATLRVWTTDFKLYNVNVKNAFGVGSQAVAVSANAGQQGYYSCALTGYQDTLLAQQGTQLYARSYIEGATDFIFGQRARAWFESCDIGVVANNQSGWVTASGRSSDDAGWYVINESRVEAAPGNVVEDGRYYLGRPWRSFARVVVQNTRLSKVISPAGWSVWNVGDERLENITFAEYGNKGPGAKGERASFAEELEAPVAIETVLGEGWKGEKYVDLKFL</sequence>
<accession>A0AB34KP61</accession>
<evidence type="ECO:0000256" key="7">
    <source>
        <dbReference type="ARBA" id="ARBA00022801"/>
    </source>
</evidence>
<dbReference type="GO" id="GO:0030599">
    <property type="term" value="F:pectinesterase activity"/>
    <property type="evidence" value="ECO:0007669"/>
    <property type="project" value="UniProtKB-UniRule"/>
</dbReference>
<dbReference type="PANTHER" id="PTHR31321">
    <property type="entry name" value="ACYL-COA THIOESTER HYDROLASE YBHC-RELATED"/>
    <property type="match status" value="1"/>
</dbReference>
<evidence type="ECO:0000256" key="6">
    <source>
        <dbReference type="ARBA" id="ARBA00022729"/>
    </source>
</evidence>
<evidence type="ECO:0000256" key="3">
    <source>
        <dbReference type="ARBA" id="ARBA00008891"/>
    </source>
</evidence>
<dbReference type="Pfam" id="PF01095">
    <property type="entry name" value="Pectinesterase"/>
    <property type="match status" value="1"/>
</dbReference>
<comment type="catalytic activity">
    <reaction evidence="9 11">
        <text>[(1-&gt;4)-alpha-D-galacturonosyl methyl ester](n) + n H2O = [(1-&gt;4)-alpha-D-galacturonosyl](n) + n methanol + n H(+)</text>
        <dbReference type="Rhea" id="RHEA:22380"/>
        <dbReference type="Rhea" id="RHEA-COMP:14570"/>
        <dbReference type="Rhea" id="RHEA-COMP:14573"/>
        <dbReference type="ChEBI" id="CHEBI:15377"/>
        <dbReference type="ChEBI" id="CHEBI:15378"/>
        <dbReference type="ChEBI" id="CHEBI:17790"/>
        <dbReference type="ChEBI" id="CHEBI:140522"/>
        <dbReference type="ChEBI" id="CHEBI:140523"/>
        <dbReference type="EC" id="3.1.1.11"/>
    </reaction>
</comment>
<dbReference type="InterPro" id="IPR000070">
    <property type="entry name" value="Pectinesterase_cat"/>
</dbReference>
<comment type="similarity">
    <text evidence="3">Belongs to the pectinesterase family.</text>
</comment>
<protein>
    <recommendedName>
        <fullName evidence="4 11">Pectinesterase</fullName>
        <ecNumber evidence="4 11">3.1.1.11</ecNumber>
    </recommendedName>
</protein>
<dbReference type="SUPFAM" id="SSF51126">
    <property type="entry name" value="Pectin lyase-like"/>
    <property type="match status" value="1"/>
</dbReference>
<evidence type="ECO:0000259" key="12">
    <source>
        <dbReference type="Pfam" id="PF01095"/>
    </source>
</evidence>
<name>A0AB34KP61_9PEZI</name>
<keyword evidence="6 11" id="KW-0732">Signal</keyword>
<evidence type="ECO:0000313" key="13">
    <source>
        <dbReference type="EMBL" id="KAL1586839.1"/>
    </source>
</evidence>
<feature type="signal peptide" evidence="11">
    <location>
        <begin position="1"/>
        <end position="16"/>
    </location>
</feature>
<dbReference type="Gene3D" id="2.160.20.10">
    <property type="entry name" value="Single-stranded right-handed beta-helix, Pectin lyase-like"/>
    <property type="match status" value="1"/>
</dbReference>
<evidence type="ECO:0000256" key="4">
    <source>
        <dbReference type="ARBA" id="ARBA00013229"/>
    </source>
</evidence>
<organism evidence="13 14">
    <name type="scientific">Cladosporium halotolerans</name>
    <dbReference type="NCBI Taxonomy" id="1052096"/>
    <lineage>
        <taxon>Eukaryota</taxon>
        <taxon>Fungi</taxon>
        <taxon>Dikarya</taxon>
        <taxon>Ascomycota</taxon>
        <taxon>Pezizomycotina</taxon>
        <taxon>Dothideomycetes</taxon>
        <taxon>Dothideomycetidae</taxon>
        <taxon>Cladosporiales</taxon>
        <taxon>Cladosporiaceae</taxon>
        <taxon>Cladosporium</taxon>
    </lineage>
</organism>
<evidence type="ECO:0000313" key="14">
    <source>
        <dbReference type="Proteomes" id="UP000803884"/>
    </source>
</evidence>
<comment type="function">
    <text evidence="11">Involved in maceration and soft-rotting of plant tissue.</text>
</comment>
<feature type="active site" evidence="10">
    <location>
        <position position="179"/>
    </location>
</feature>